<keyword evidence="1" id="KW-1133">Transmembrane helix</keyword>
<dbReference type="AlphaFoldDB" id="A0A917H8S5"/>
<dbReference type="Proteomes" id="UP000622860">
    <property type="component" value="Unassembled WGS sequence"/>
</dbReference>
<evidence type="ECO:0000256" key="1">
    <source>
        <dbReference type="SAM" id="Phobius"/>
    </source>
</evidence>
<comment type="caution">
    <text evidence="2">The sequence shown here is derived from an EMBL/GenBank/DDBJ whole genome shotgun (WGS) entry which is preliminary data.</text>
</comment>
<reference evidence="2" key="2">
    <citation type="submission" date="2020-09" db="EMBL/GenBank/DDBJ databases">
        <authorList>
            <person name="Sun Q."/>
            <person name="Zhou Y."/>
        </authorList>
    </citation>
    <scope>NUCLEOTIDE SEQUENCE</scope>
    <source>
        <strain evidence="2">CGMCC 1.12754</strain>
    </source>
</reference>
<evidence type="ECO:0000313" key="2">
    <source>
        <dbReference type="EMBL" id="GGG71276.1"/>
    </source>
</evidence>
<reference evidence="2" key="1">
    <citation type="journal article" date="2014" name="Int. J. Syst. Evol. Microbiol.">
        <title>Complete genome sequence of Corynebacterium casei LMG S-19264T (=DSM 44701T), isolated from a smear-ripened cheese.</title>
        <authorList>
            <consortium name="US DOE Joint Genome Institute (JGI-PGF)"/>
            <person name="Walter F."/>
            <person name="Albersmeier A."/>
            <person name="Kalinowski J."/>
            <person name="Ruckert C."/>
        </authorList>
    </citation>
    <scope>NUCLEOTIDE SEQUENCE</scope>
    <source>
        <strain evidence="2">CGMCC 1.12754</strain>
    </source>
</reference>
<organism evidence="2 3">
    <name type="scientific">Virgibacillus oceani</name>
    <dbReference type="NCBI Taxonomy" id="1479511"/>
    <lineage>
        <taxon>Bacteria</taxon>
        <taxon>Bacillati</taxon>
        <taxon>Bacillota</taxon>
        <taxon>Bacilli</taxon>
        <taxon>Bacillales</taxon>
        <taxon>Bacillaceae</taxon>
        <taxon>Virgibacillus</taxon>
    </lineage>
</organism>
<feature type="transmembrane region" description="Helical" evidence="1">
    <location>
        <begin position="96"/>
        <end position="118"/>
    </location>
</feature>
<keyword evidence="3" id="KW-1185">Reference proteome</keyword>
<gene>
    <name evidence="2" type="ORF">GCM10011398_14380</name>
</gene>
<accession>A0A917H8S5</accession>
<name>A0A917H8S5_9BACI</name>
<dbReference type="RefSeq" id="WP_229683086.1">
    <property type="nucleotide sequence ID" value="NZ_BMFR01000004.1"/>
</dbReference>
<evidence type="ECO:0000313" key="3">
    <source>
        <dbReference type="Proteomes" id="UP000622860"/>
    </source>
</evidence>
<sequence length="124" mass="13703">MLQKWGVGGLLIVIATALFIISLLFPWSHVLSFMSMNGFQHDGYIVLVVFAYPLYTVLSGKPMYRFFGIGCSVIAVIFLVYYMIRMSEDYLGTSVSTAGFGLYVAIISAIVLLAGTVIKIKESR</sequence>
<feature type="transmembrane region" description="Helical" evidence="1">
    <location>
        <begin position="39"/>
        <end position="58"/>
    </location>
</feature>
<proteinExistence type="predicted"/>
<keyword evidence="1" id="KW-0472">Membrane</keyword>
<feature type="transmembrane region" description="Helical" evidence="1">
    <location>
        <begin position="65"/>
        <end position="84"/>
    </location>
</feature>
<dbReference type="EMBL" id="BMFR01000004">
    <property type="protein sequence ID" value="GGG71276.1"/>
    <property type="molecule type" value="Genomic_DNA"/>
</dbReference>
<feature type="transmembrane region" description="Helical" evidence="1">
    <location>
        <begin position="7"/>
        <end position="27"/>
    </location>
</feature>
<keyword evidence="1" id="KW-0812">Transmembrane</keyword>
<protein>
    <submittedName>
        <fullName evidence="2">Uncharacterized protein</fullName>
    </submittedName>
</protein>